<sequence length="28" mass="3239">MVDMWGLYAMHLVGTHYLIKLLRSSFVG</sequence>
<dbReference type="AlphaFoldDB" id="A0A0A9B6X3"/>
<reference evidence="1" key="2">
    <citation type="journal article" date="2015" name="Data Brief">
        <title>Shoot transcriptome of the giant reed, Arundo donax.</title>
        <authorList>
            <person name="Barrero R.A."/>
            <person name="Guerrero F.D."/>
            <person name="Moolhuijzen P."/>
            <person name="Goolsby J.A."/>
            <person name="Tidwell J."/>
            <person name="Bellgard S.E."/>
            <person name="Bellgard M.I."/>
        </authorList>
    </citation>
    <scope>NUCLEOTIDE SEQUENCE</scope>
    <source>
        <tissue evidence="1">Shoot tissue taken approximately 20 cm above the soil surface</tissue>
    </source>
</reference>
<accession>A0A0A9B6X3</accession>
<dbReference type="EMBL" id="GBRH01242848">
    <property type="protein sequence ID" value="JAD55047.1"/>
    <property type="molecule type" value="Transcribed_RNA"/>
</dbReference>
<organism evidence="1">
    <name type="scientific">Arundo donax</name>
    <name type="common">Giant reed</name>
    <name type="synonym">Donax arundinaceus</name>
    <dbReference type="NCBI Taxonomy" id="35708"/>
    <lineage>
        <taxon>Eukaryota</taxon>
        <taxon>Viridiplantae</taxon>
        <taxon>Streptophyta</taxon>
        <taxon>Embryophyta</taxon>
        <taxon>Tracheophyta</taxon>
        <taxon>Spermatophyta</taxon>
        <taxon>Magnoliopsida</taxon>
        <taxon>Liliopsida</taxon>
        <taxon>Poales</taxon>
        <taxon>Poaceae</taxon>
        <taxon>PACMAD clade</taxon>
        <taxon>Arundinoideae</taxon>
        <taxon>Arundineae</taxon>
        <taxon>Arundo</taxon>
    </lineage>
</organism>
<proteinExistence type="predicted"/>
<evidence type="ECO:0000313" key="1">
    <source>
        <dbReference type="EMBL" id="JAD55047.1"/>
    </source>
</evidence>
<protein>
    <submittedName>
        <fullName evidence="1">Uncharacterized protein</fullName>
    </submittedName>
</protein>
<name>A0A0A9B6X3_ARUDO</name>
<reference evidence="1" key="1">
    <citation type="submission" date="2014-09" db="EMBL/GenBank/DDBJ databases">
        <authorList>
            <person name="Magalhaes I.L.F."/>
            <person name="Oliveira U."/>
            <person name="Santos F.R."/>
            <person name="Vidigal T.H.D.A."/>
            <person name="Brescovit A.D."/>
            <person name="Santos A.J."/>
        </authorList>
    </citation>
    <scope>NUCLEOTIDE SEQUENCE</scope>
    <source>
        <tissue evidence="1">Shoot tissue taken approximately 20 cm above the soil surface</tissue>
    </source>
</reference>